<name>A0A4Z0HQG6_MYCPR</name>
<dbReference type="RefSeq" id="WP_135360399.1">
    <property type="nucleotide sequence ID" value="NZ_RWJZ01000005.1"/>
</dbReference>
<proteinExistence type="predicted"/>
<keyword evidence="2" id="KW-1185">Reference proteome</keyword>
<evidence type="ECO:0000313" key="2">
    <source>
        <dbReference type="Proteomes" id="UP000297792"/>
    </source>
</evidence>
<dbReference type="EMBL" id="RWKA01000008">
    <property type="protein sequence ID" value="TGB41466.1"/>
    <property type="molecule type" value="Genomic_DNA"/>
</dbReference>
<gene>
    <name evidence="1" type="ORF">EJD98_16260</name>
</gene>
<dbReference type="Proteomes" id="UP000297792">
    <property type="component" value="Unassembled WGS sequence"/>
</dbReference>
<organism evidence="1 2">
    <name type="scientific">Mycolicibacterium peregrinum</name>
    <name type="common">Mycobacterium peregrinum</name>
    <dbReference type="NCBI Taxonomy" id="43304"/>
    <lineage>
        <taxon>Bacteria</taxon>
        <taxon>Bacillati</taxon>
        <taxon>Actinomycetota</taxon>
        <taxon>Actinomycetes</taxon>
        <taxon>Mycobacteriales</taxon>
        <taxon>Mycobacteriaceae</taxon>
        <taxon>Mycolicibacterium</taxon>
    </lineage>
</organism>
<dbReference type="PROSITE" id="PS51257">
    <property type="entry name" value="PROKAR_LIPOPROTEIN"/>
    <property type="match status" value="1"/>
</dbReference>
<dbReference type="AlphaFoldDB" id="A0A4Z0HQG6"/>
<accession>A0A4Z0HQG6</accession>
<protein>
    <submittedName>
        <fullName evidence="1">Uncharacterized protein</fullName>
    </submittedName>
</protein>
<reference evidence="1 2" key="1">
    <citation type="submission" date="2018-12" db="EMBL/GenBank/DDBJ databases">
        <title>Draft genome sequences of Mycolicibacterium peregrinum isolated from a pig with lymphadenitis and from soil on the same Japanese pig farm.</title>
        <authorList>
            <person name="Komatsu T."/>
            <person name="Ohya K."/>
            <person name="Sawai K."/>
            <person name="Odoi J.O."/>
            <person name="Otsu K."/>
            <person name="Ota A."/>
            <person name="Ito T."/>
            <person name="Kawai M."/>
            <person name="Maruyama F."/>
        </authorList>
    </citation>
    <scope>NUCLEOTIDE SEQUENCE [LARGE SCALE GENOMIC DNA]</scope>
    <source>
        <strain evidence="1 2">138</strain>
    </source>
</reference>
<comment type="caution">
    <text evidence="1">The sequence shown here is derived from an EMBL/GenBank/DDBJ whole genome shotgun (WGS) entry which is preliminary data.</text>
</comment>
<evidence type="ECO:0000313" key="1">
    <source>
        <dbReference type="EMBL" id="TGB41466.1"/>
    </source>
</evidence>
<sequence length="315" mass="33741">MTALLRAWRRHICGFTSVMALVALVGCDSHAEPTLPPNTDPTTISERVNRADGPEFLRDVTSAAWPDDGQRAAELVVWIPRDAQSTDRTAATRAGQTAHAIASFIADNKGEPPNTPPNPPLWQAFARSLAPYVGAMVGDATGVEGFDSLDGPGSQMRRTAALFAAMTKDNDANQVLIDAASERAHTYEMAFAKAAVAEPILADRGAPQADLLRAAALRSLVATGAQLAEKGPTATPAHAQTELAYQVAVLTARPDDPHINDEFFSGGRLLPPSDIAESDWSIYDTQLTVYLTPWPRINDAIRQFGDAYDVIARGQ</sequence>